<dbReference type="GO" id="GO:0005783">
    <property type="term" value="C:endoplasmic reticulum"/>
    <property type="evidence" value="ECO:0007669"/>
    <property type="project" value="TreeGrafter"/>
</dbReference>
<feature type="domain" description="Thioester reductase (TE)" evidence="6">
    <location>
        <begin position="687"/>
        <end position="941"/>
    </location>
</feature>
<dbReference type="InterPro" id="IPR036736">
    <property type="entry name" value="ACP-like_sf"/>
</dbReference>
<evidence type="ECO:0008006" key="9">
    <source>
        <dbReference type="Google" id="ProtNLM"/>
    </source>
</evidence>
<dbReference type="InterPro" id="IPR036291">
    <property type="entry name" value="NAD(P)-bd_dom_sf"/>
</dbReference>
<evidence type="ECO:0000313" key="8">
    <source>
        <dbReference type="Proteomes" id="UP000007797"/>
    </source>
</evidence>
<dbReference type="OMA" id="TICANNC"/>
<evidence type="ECO:0000256" key="2">
    <source>
        <dbReference type="ARBA" id="ARBA00022553"/>
    </source>
</evidence>
<dbReference type="OrthoDB" id="1700726at2759"/>
<dbReference type="SUPFAM" id="SSF56801">
    <property type="entry name" value="Acetyl-CoA synthetase-like"/>
    <property type="match status" value="1"/>
</dbReference>
<proteinExistence type="predicted"/>
<dbReference type="InterPro" id="IPR013120">
    <property type="entry name" value="FAR_NAD-bd"/>
</dbReference>
<gene>
    <name evidence="7" type="ORF">DFA_02524</name>
</gene>
<keyword evidence="2" id="KW-0597">Phosphoprotein</keyword>
<dbReference type="PROSITE" id="PS00455">
    <property type="entry name" value="AMP_BINDING"/>
    <property type="match status" value="1"/>
</dbReference>
<dbReference type="InterPro" id="IPR042099">
    <property type="entry name" value="ANL_N_sf"/>
</dbReference>
<name>F4PZM1_CACFS</name>
<dbReference type="CDD" id="cd05235">
    <property type="entry name" value="SDR_e1"/>
    <property type="match status" value="1"/>
</dbReference>
<dbReference type="GeneID" id="14870834"/>
<dbReference type="InterPro" id="IPR010080">
    <property type="entry name" value="Thioester_reductase-like_dom"/>
</dbReference>
<feature type="domain" description="Carrier" evidence="5">
    <location>
        <begin position="590"/>
        <end position="630"/>
    </location>
</feature>
<dbReference type="Pfam" id="PF00550">
    <property type="entry name" value="PP-binding"/>
    <property type="match status" value="1"/>
</dbReference>
<sequence length="1080" mass="122673">MIEPNQEPSPSPSLLKGKTIYESFQNAFKCHSEKDCLGKRERTIVQQQYLVGEKVVLGEFKWMTYQQVYDYSIAIGNGLRQLIDPRSFLTICANNCVEWTMTDLACIWHGIRAVPIHHQASTATIEEIVNNCQSNCLLMTPDNAGVLSELIHQNKLPTLETIIILTEYHKPTTDEQQLIDSISTKVRIVYFDEMVENGQSMEPVPHHPFESDELFGLLYTSGSTGTPKGVMMPEDLYHNSLTVAPKPNPSVHLSFLTMSHLQRKIDLSSIFEGGQIGMYSGSMETIFDDIQTLNPTMFSAISRFYNVIYEQCSILKQLNQQDKIKNILGNRVKILITFGSLTGQSIKDFLVENWPEAMIIDIYGMSEDIGFGFMMNGMIQDHTVITRVDPVPELGYTLQDKPYPRGELVYQKKTISPGYYRKPELTSTVFIDGWYYTGDIVEQLGERHFKIIDRKKNVFKLLNGEFVAPEVIESFFRNSKMIESILIYGDLKQSFLVSIVIPTKEMIDIYPIERKSELQALIYNDLLEIAKETNMQHYEMPRLVELDYHTIWSESNGLLTQTSKVCRPALYHFYQSTFQSMYQSQQDNNVVSIIKSILNIDNGDQIDSLSFTQLGGDSLTAIKLCHMIKDNNLSKLTDLLQQHMNNNQEIKNQDIDWEKEIQLDDSIQIGNKSVRKPNLVDKFNVFLTGSTGYLGSFLLYQLLIDDRVDTIYCLIRNSGEKTSVDMIKQLNNKYLLDVPLNDNNISRIVIVSGDLSLDQFGLSDESFLELANNVDLLIHNGALVNMAIPYNNTKAANVNSTREMLKLASIGDYLIPLSHVSSVGVFHVEDELYNGIITEQSIPSLDNLSKLNGYRQSKLVAEQLIKEAYCRGFPIIMHRPATIYADSRTGVDNEHDLVRMVIKGLLYMKSYPSTTDDNQMEKDSNLNSYNLVPVDWVSKSIIQLSLNQQNNNQNNNNNNNLSIYHMINETNVSIGTIGSIIRDNELSDNGEMKEISIKQWTDELNNCTISNPLYPMKSVIHSNSNDSNNNGSGEGYTNNLQFKTPFTTLSLQQLGLDPCQPISNSLIIKNINYLINNQKK</sequence>
<keyword evidence="1" id="KW-0596">Phosphopantetheine</keyword>
<dbReference type="InterPro" id="IPR009081">
    <property type="entry name" value="PP-bd_ACP"/>
</dbReference>
<dbReference type="Proteomes" id="UP000007797">
    <property type="component" value="Unassembled WGS sequence"/>
</dbReference>
<dbReference type="PANTHER" id="PTHR43272:SF91">
    <property type="entry name" value="CARRIER DOMAIN-CONTAINING PROTEIN"/>
    <property type="match status" value="1"/>
</dbReference>
<dbReference type="Gene3D" id="3.40.50.12780">
    <property type="entry name" value="N-terminal domain of ligase-like"/>
    <property type="match status" value="1"/>
</dbReference>
<dbReference type="Gene3D" id="3.40.50.720">
    <property type="entry name" value="NAD(P)-binding Rossmann-like Domain"/>
    <property type="match status" value="1"/>
</dbReference>
<protein>
    <recommendedName>
        <fullName evidence="9">Carrier domain-containing protein</fullName>
    </recommendedName>
</protein>
<keyword evidence="3" id="KW-0175">Coiled coil</keyword>
<dbReference type="STRING" id="1054147.F4PZM1"/>
<dbReference type="PANTHER" id="PTHR43272">
    <property type="entry name" value="LONG-CHAIN-FATTY-ACID--COA LIGASE"/>
    <property type="match status" value="1"/>
</dbReference>
<dbReference type="InterPro" id="IPR020845">
    <property type="entry name" value="AMP-binding_CS"/>
</dbReference>
<keyword evidence="8" id="KW-1185">Reference proteome</keyword>
<dbReference type="GO" id="GO:0004467">
    <property type="term" value="F:long-chain fatty acid-CoA ligase activity"/>
    <property type="evidence" value="ECO:0007669"/>
    <property type="project" value="TreeGrafter"/>
</dbReference>
<dbReference type="SUPFAM" id="SSF51735">
    <property type="entry name" value="NAD(P)-binding Rossmann-fold domains"/>
    <property type="match status" value="1"/>
</dbReference>
<dbReference type="AlphaFoldDB" id="F4PZM1"/>
<evidence type="ECO:0000256" key="3">
    <source>
        <dbReference type="SAM" id="Coils"/>
    </source>
</evidence>
<feature type="domain" description="AMP-dependent synthetase/ligase" evidence="4">
    <location>
        <begin position="53"/>
        <end position="420"/>
    </location>
</feature>
<reference evidence="8" key="1">
    <citation type="journal article" date="2011" name="Genome Res.">
        <title>Phylogeny-wide analysis of social amoeba genomes highlights ancient origins for complex intercellular communication.</title>
        <authorList>
            <person name="Heidel A.J."/>
            <person name="Lawal H.M."/>
            <person name="Felder M."/>
            <person name="Schilde C."/>
            <person name="Helps N.R."/>
            <person name="Tunggal B."/>
            <person name="Rivero F."/>
            <person name="John U."/>
            <person name="Schleicher M."/>
            <person name="Eichinger L."/>
            <person name="Platzer M."/>
            <person name="Noegel A.A."/>
            <person name="Schaap P."/>
            <person name="Gloeckner G."/>
        </authorList>
    </citation>
    <scope>NUCLEOTIDE SEQUENCE [LARGE SCALE GENOMIC DNA]</scope>
    <source>
        <strain evidence="8">SH3</strain>
    </source>
</reference>
<dbReference type="InterPro" id="IPR000873">
    <property type="entry name" value="AMP-dep_synth/lig_dom"/>
</dbReference>
<evidence type="ECO:0000259" key="4">
    <source>
        <dbReference type="Pfam" id="PF00501"/>
    </source>
</evidence>
<evidence type="ECO:0000313" key="7">
    <source>
        <dbReference type="EMBL" id="EGG18785.1"/>
    </source>
</evidence>
<evidence type="ECO:0000259" key="6">
    <source>
        <dbReference type="Pfam" id="PF07993"/>
    </source>
</evidence>
<dbReference type="InterPro" id="IPR006162">
    <property type="entry name" value="Ppantetheine_attach_site"/>
</dbReference>
<dbReference type="PROSITE" id="PS00012">
    <property type="entry name" value="PHOSPHOPANTETHEINE"/>
    <property type="match status" value="1"/>
</dbReference>
<accession>F4PZM1</accession>
<dbReference type="KEGG" id="dfa:DFA_02524"/>
<dbReference type="Pfam" id="PF00501">
    <property type="entry name" value="AMP-binding"/>
    <property type="match status" value="1"/>
</dbReference>
<dbReference type="RefSeq" id="XP_004357247.1">
    <property type="nucleotide sequence ID" value="XM_004357191.1"/>
</dbReference>
<dbReference type="SUPFAM" id="SSF47336">
    <property type="entry name" value="ACP-like"/>
    <property type="match status" value="1"/>
</dbReference>
<feature type="coiled-coil region" evidence="3">
    <location>
        <begin position="633"/>
        <end position="660"/>
    </location>
</feature>
<organism evidence="7 8">
    <name type="scientific">Cavenderia fasciculata</name>
    <name type="common">Slime mold</name>
    <name type="synonym">Dictyostelium fasciculatum</name>
    <dbReference type="NCBI Taxonomy" id="261658"/>
    <lineage>
        <taxon>Eukaryota</taxon>
        <taxon>Amoebozoa</taxon>
        <taxon>Evosea</taxon>
        <taxon>Eumycetozoa</taxon>
        <taxon>Dictyostelia</taxon>
        <taxon>Acytosteliales</taxon>
        <taxon>Cavenderiaceae</taxon>
        <taxon>Cavenderia</taxon>
    </lineage>
</organism>
<dbReference type="EMBL" id="GL883017">
    <property type="protein sequence ID" value="EGG18785.1"/>
    <property type="molecule type" value="Genomic_DNA"/>
</dbReference>
<dbReference type="GO" id="GO:0016020">
    <property type="term" value="C:membrane"/>
    <property type="evidence" value="ECO:0007669"/>
    <property type="project" value="TreeGrafter"/>
</dbReference>
<evidence type="ECO:0000256" key="1">
    <source>
        <dbReference type="ARBA" id="ARBA00022450"/>
    </source>
</evidence>
<evidence type="ECO:0000259" key="5">
    <source>
        <dbReference type="Pfam" id="PF00550"/>
    </source>
</evidence>
<dbReference type="Pfam" id="PF07993">
    <property type="entry name" value="NAD_binding_4"/>
    <property type="match status" value="1"/>
</dbReference>